<protein>
    <recommendedName>
        <fullName evidence="4">DUF4333 domain-containing protein</fullName>
    </recommendedName>
</protein>
<dbReference type="RefSeq" id="WP_153983168.1">
    <property type="nucleotide sequence ID" value="NZ_BAAANZ010000030.1"/>
</dbReference>
<sequence length="200" mass="20336">MHRTSFRLVPVGLAAAAVLALAGCAGSIDTSGAERVDGTIPAADLALAAEGVVLEQGFTVDIDCGTGTVPFEVGAAVECTGVEESSGATGGYTVTITEIEGSDYRIEVVGSEAEPTEPTEPSEPTESALESASAFADLTAQAITDSLGEVPLVNCGEQDIEIFVGQEVRCAYETSAGSGFVIATVTEFDGSSYAIEVVEE</sequence>
<gene>
    <name evidence="2" type="ORF">BJ959_000623</name>
</gene>
<feature type="chain" id="PRO_5039358141" description="DUF4333 domain-containing protein" evidence="1">
    <location>
        <begin position="23"/>
        <end position="200"/>
    </location>
</feature>
<dbReference type="AlphaFoldDB" id="A0A840XJU6"/>
<reference evidence="2 3" key="1">
    <citation type="submission" date="2020-08" db="EMBL/GenBank/DDBJ databases">
        <title>Sequencing the genomes of 1000 actinobacteria strains.</title>
        <authorList>
            <person name="Klenk H.-P."/>
        </authorList>
    </citation>
    <scope>NUCLEOTIDE SEQUENCE [LARGE SCALE GENOMIC DNA]</scope>
    <source>
        <strain evidence="2 3">DSM 23889</strain>
    </source>
</reference>
<comment type="caution">
    <text evidence="2">The sequence shown here is derived from an EMBL/GenBank/DDBJ whole genome shotgun (WGS) entry which is preliminary data.</text>
</comment>
<evidence type="ECO:0000256" key="1">
    <source>
        <dbReference type="SAM" id="SignalP"/>
    </source>
</evidence>
<keyword evidence="1" id="KW-0732">Signal</keyword>
<name>A0A840XJU6_9MICO</name>
<evidence type="ECO:0000313" key="3">
    <source>
        <dbReference type="Proteomes" id="UP000552883"/>
    </source>
</evidence>
<proteinExistence type="predicted"/>
<organism evidence="2 3">
    <name type="scientific">Microcella frigidaquae</name>
    <dbReference type="NCBI Taxonomy" id="424758"/>
    <lineage>
        <taxon>Bacteria</taxon>
        <taxon>Bacillati</taxon>
        <taxon>Actinomycetota</taxon>
        <taxon>Actinomycetes</taxon>
        <taxon>Micrococcales</taxon>
        <taxon>Microbacteriaceae</taxon>
        <taxon>Microcella</taxon>
    </lineage>
</organism>
<keyword evidence="3" id="KW-1185">Reference proteome</keyword>
<dbReference type="OrthoDB" id="5193721at2"/>
<dbReference type="Proteomes" id="UP000552883">
    <property type="component" value="Unassembled WGS sequence"/>
</dbReference>
<dbReference type="EMBL" id="JACHBS010000001">
    <property type="protein sequence ID" value="MBB5617127.1"/>
    <property type="molecule type" value="Genomic_DNA"/>
</dbReference>
<feature type="signal peptide" evidence="1">
    <location>
        <begin position="1"/>
        <end position="22"/>
    </location>
</feature>
<accession>A0A840XJU6</accession>
<evidence type="ECO:0000313" key="2">
    <source>
        <dbReference type="EMBL" id="MBB5617127.1"/>
    </source>
</evidence>
<evidence type="ECO:0008006" key="4">
    <source>
        <dbReference type="Google" id="ProtNLM"/>
    </source>
</evidence>
<dbReference type="PROSITE" id="PS51257">
    <property type="entry name" value="PROKAR_LIPOPROTEIN"/>
    <property type="match status" value="1"/>
</dbReference>